<evidence type="ECO:0000313" key="2">
    <source>
        <dbReference type="Proteomes" id="UP000318529"/>
    </source>
</evidence>
<accession>A0A560C5Y2</accession>
<organism evidence="1 2">
    <name type="scientific">Azospirillum brasilense</name>
    <dbReference type="NCBI Taxonomy" id="192"/>
    <lineage>
        <taxon>Bacteria</taxon>
        <taxon>Pseudomonadati</taxon>
        <taxon>Pseudomonadota</taxon>
        <taxon>Alphaproteobacteria</taxon>
        <taxon>Rhodospirillales</taxon>
        <taxon>Azospirillaceae</taxon>
        <taxon>Azospirillum</taxon>
    </lineage>
</organism>
<proteinExistence type="predicted"/>
<reference evidence="1 2" key="1">
    <citation type="submission" date="2019-06" db="EMBL/GenBank/DDBJ databases">
        <title>Genomic Encyclopedia of Type Strains, Phase IV (KMG-V): Genome sequencing to study the core and pangenomes of soil and plant-associated prokaryotes.</title>
        <authorList>
            <person name="Whitman W."/>
        </authorList>
    </citation>
    <scope>NUCLEOTIDE SEQUENCE [LARGE SCALE GENOMIC DNA]</scope>
    <source>
        <strain evidence="1 2">BR 11650</strain>
    </source>
</reference>
<protein>
    <submittedName>
        <fullName evidence="1">Uncharacterized protein</fullName>
    </submittedName>
</protein>
<comment type="caution">
    <text evidence="1">The sequence shown here is derived from an EMBL/GenBank/DDBJ whole genome shotgun (WGS) entry which is preliminary data.</text>
</comment>
<name>A0A560C5Y2_AZOBR</name>
<dbReference type="AlphaFoldDB" id="A0A560C5Y2"/>
<gene>
    <name evidence="1" type="ORF">FBZ83_10973</name>
</gene>
<dbReference type="EMBL" id="VITH01000009">
    <property type="protein sequence ID" value="TWA80267.1"/>
    <property type="molecule type" value="Genomic_DNA"/>
</dbReference>
<sequence>MAHATTFMELVAYECNRKELNVQIQYKYTICS</sequence>
<evidence type="ECO:0000313" key="1">
    <source>
        <dbReference type="EMBL" id="TWA80267.1"/>
    </source>
</evidence>
<dbReference type="Proteomes" id="UP000318529">
    <property type="component" value="Unassembled WGS sequence"/>
</dbReference>